<dbReference type="KEGG" id="ssai:N0B31_12595"/>
<reference evidence="2" key="1">
    <citation type="submission" date="2022-09" db="EMBL/GenBank/DDBJ databases">
        <title>Diverse halophilic archaea isolated from saline environments.</title>
        <authorList>
            <person name="Cui H.-L."/>
        </authorList>
    </citation>
    <scope>NUCLEOTIDE SEQUENCE</scope>
    <source>
        <strain evidence="2">ZS-35-S2</strain>
    </source>
</reference>
<dbReference type="EMBL" id="CP104003">
    <property type="protein sequence ID" value="UWM52988.1"/>
    <property type="molecule type" value="Genomic_DNA"/>
</dbReference>
<keyword evidence="1" id="KW-0145">Chemotaxis</keyword>
<keyword evidence="3" id="KW-1185">Reference proteome</keyword>
<gene>
    <name evidence="2" type="ORF">N0B31_12595</name>
</gene>
<dbReference type="RefSeq" id="WP_260591983.1">
    <property type="nucleotide sequence ID" value="NZ_CP104003.1"/>
</dbReference>
<protein>
    <recommendedName>
        <fullName evidence="1">Taxis protein CheF</fullName>
    </recommendedName>
</protein>
<dbReference type="PIRSF" id="PIRSF026802">
    <property type="entry name" value="UCP026802"/>
    <property type="match status" value="1"/>
</dbReference>
<comment type="subunit">
    <text evidence="1">Interacts with chemotaxis (Che) proteins as well as flagella accessory (Fla) proteins.</text>
</comment>
<dbReference type="Proteomes" id="UP001057580">
    <property type="component" value="Chromosome"/>
</dbReference>
<dbReference type="PANTHER" id="PTHR42201:SF1">
    <property type="entry name" value="TAXIS PROTEIN"/>
    <property type="match status" value="1"/>
</dbReference>
<dbReference type="PANTHER" id="PTHR42201">
    <property type="entry name" value="TAXIS PROTEIN"/>
    <property type="match status" value="1"/>
</dbReference>
<dbReference type="InterPro" id="IPR007381">
    <property type="entry name" value="CheF1/F2"/>
</dbReference>
<dbReference type="Pfam" id="PF04283">
    <property type="entry name" value="CheF-arch"/>
    <property type="match status" value="1"/>
</dbReference>
<dbReference type="GeneID" id="74943275"/>
<organism evidence="2 3">
    <name type="scientific">Salinirubellus salinus</name>
    <dbReference type="NCBI Taxonomy" id="1364945"/>
    <lineage>
        <taxon>Archaea</taxon>
        <taxon>Methanobacteriati</taxon>
        <taxon>Methanobacteriota</taxon>
        <taxon>Stenosarchaea group</taxon>
        <taxon>Halobacteria</taxon>
        <taxon>Halobacteriales</taxon>
        <taxon>Natronomonadaceae</taxon>
        <taxon>Salinirubellus</taxon>
    </lineage>
</organism>
<accession>A0A9E7R153</accession>
<comment type="function">
    <text evidence="1">Involved in taxis signal transduction.</text>
</comment>
<dbReference type="AlphaFoldDB" id="A0A9E7R153"/>
<evidence type="ECO:0000313" key="3">
    <source>
        <dbReference type="Proteomes" id="UP001057580"/>
    </source>
</evidence>
<evidence type="ECO:0000313" key="2">
    <source>
        <dbReference type="EMBL" id="UWM52988.1"/>
    </source>
</evidence>
<evidence type="ECO:0000256" key="1">
    <source>
        <dbReference type="PIRNR" id="PIRNR026802"/>
    </source>
</evidence>
<dbReference type="GO" id="GO:0006935">
    <property type="term" value="P:chemotaxis"/>
    <property type="evidence" value="ECO:0007669"/>
    <property type="project" value="UniProtKB-UniRule"/>
</dbReference>
<sequence>MQRTDERRLADARGKFCWARRSGRPVDDADWTPGRVLLSNRRLVLAGTGGKLTVALSKVTNVGGRFDVNQRVAGEADYLSVHIDEDVLLVVVHDETFETAFYGALVGRDALRTRHPAKVGGVVKDSEWQDARVKVEPDAVAMATPKGEFVEIPYDDVGAVRSAERTVEGSTRRVLEVEHADEEGTSVETYFTGKARQCAILATVFGQREDHVGVDVDLDETEQQVVMALYSGVSPFDIPDFLGIDVDEAEELVERLLELQVVEEVRVRREVELNARGRHIAGDVIETQ</sequence>
<proteinExistence type="predicted"/>
<name>A0A9E7R153_9EURY</name>